<comment type="caution">
    <text evidence="1">The sequence shown here is derived from an EMBL/GenBank/DDBJ whole genome shotgun (WGS) entry which is preliminary data.</text>
</comment>
<accession>A0ABQ5MEG7</accession>
<dbReference type="EMBL" id="BRVO01000001">
    <property type="protein sequence ID" value="GLB47774.1"/>
    <property type="molecule type" value="Genomic_DNA"/>
</dbReference>
<protein>
    <recommendedName>
        <fullName evidence="3">Lipoprotein</fullName>
    </recommendedName>
</protein>
<dbReference type="PROSITE" id="PS51257">
    <property type="entry name" value="PROKAR_LIPOPROTEIN"/>
    <property type="match status" value="1"/>
</dbReference>
<organism evidence="1 2">
    <name type="scientific">Neptunitalea lumnitzerae</name>
    <dbReference type="NCBI Taxonomy" id="2965509"/>
    <lineage>
        <taxon>Bacteria</taxon>
        <taxon>Pseudomonadati</taxon>
        <taxon>Bacteroidota</taxon>
        <taxon>Flavobacteriia</taxon>
        <taxon>Flavobacteriales</taxon>
        <taxon>Flavobacteriaceae</taxon>
        <taxon>Neptunitalea</taxon>
    </lineage>
</organism>
<keyword evidence="2" id="KW-1185">Reference proteome</keyword>
<evidence type="ECO:0008006" key="3">
    <source>
        <dbReference type="Google" id="ProtNLM"/>
    </source>
</evidence>
<gene>
    <name evidence="1" type="ORF">Y10_01420</name>
</gene>
<evidence type="ECO:0000313" key="2">
    <source>
        <dbReference type="Proteomes" id="UP001143543"/>
    </source>
</evidence>
<reference evidence="1" key="1">
    <citation type="submission" date="2022-07" db="EMBL/GenBank/DDBJ databases">
        <title>Taxonomy of Novel Oxalotrophic and Methylotrophic Bacteria.</title>
        <authorList>
            <person name="Sahin N."/>
            <person name="Tani A."/>
        </authorList>
    </citation>
    <scope>NUCLEOTIDE SEQUENCE</scope>
    <source>
        <strain evidence="1">Y10</strain>
    </source>
</reference>
<evidence type="ECO:0000313" key="1">
    <source>
        <dbReference type="EMBL" id="GLB47774.1"/>
    </source>
</evidence>
<dbReference type="RefSeq" id="WP_281763440.1">
    <property type="nucleotide sequence ID" value="NZ_BRVO01000001.1"/>
</dbReference>
<name>A0ABQ5MEG7_9FLAO</name>
<dbReference type="Proteomes" id="UP001143543">
    <property type="component" value="Unassembled WGS sequence"/>
</dbReference>
<sequence>MKPYQLLLALCSILLTSCTSKLEKTVAELNATLEKNNAVMVDSVTITGDKEVTYHLHIEVLKKVINLPHFEQMMEQEFYHKDEDNPDTQVFKDFEELTLKYTFYDRVGEHIYTLTLAPGEY</sequence>
<proteinExistence type="predicted"/>